<evidence type="ECO:0000259" key="14">
    <source>
        <dbReference type="PROSITE" id="PS50172"/>
    </source>
</evidence>
<dbReference type="GO" id="GO:0005663">
    <property type="term" value="C:DNA replication factor C complex"/>
    <property type="evidence" value="ECO:0007669"/>
    <property type="project" value="InterPro"/>
</dbReference>
<feature type="compositionally biased region" description="Basic and acidic residues" evidence="13">
    <location>
        <begin position="299"/>
        <end position="313"/>
    </location>
</feature>
<proteinExistence type="inferred from homology"/>
<dbReference type="GO" id="GO:0005524">
    <property type="term" value="F:ATP binding"/>
    <property type="evidence" value="ECO:0007669"/>
    <property type="project" value="UniProtKB-UniRule"/>
</dbReference>
<protein>
    <recommendedName>
        <fullName evidence="3 12">Replication factor C subunit 1</fullName>
    </recommendedName>
</protein>
<dbReference type="Gene3D" id="3.40.50.300">
    <property type="entry name" value="P-loop containing nucleotide triphosphate hydrolases"/>
    <property type="match status" value="1"/>
</dbReference>
<keyword evidence="16" id="KW-1185">Reference proteome</keyword>
<dbReference type="GO" id="GO:0003677">
    <property type="term" value="F:DNA binding"/>
    <property type="evidence" value="ECO:0007669"/>
    <property type="project" value="UniProtKB-KW"/>
</dbReference>
<feature type="compositionally biased region" description="Acidic residues" evidence="13">
    <location>
        <begin position="1102"/>
        <end position="1119"/>
    </location>
</feature>
<evidence type="ECO:0000313" key="15">
    <source>
        <dbReference type="EMBL" id="KAK6167429.1"/>
    </source>
</evidence>
<dbReference type="Proteomes" id="UP001347796">
    <property type="component" value="Unassembled WGS sequence"/>
</dbReference>
<dbReference type="InterPro" id="IPR008921">
    <property type="entry name" value="DNA_pol3_clamp-load_cplx_C"/>
</dbReference>
<evidence type="ECO:0000256" key="6">
    <source>
        <dbReference type="ARBA" id="ARBA00022741"/>
    </source>
</evidence>
<dbReference type="InterPro" id="IPR036420">
    <property type="entry name" value="BRCT_dom_sf"/>
</dbReference>
<feature type="compositionally biased region" description="Low complexity" evidence="13">
    <location>
        <begin position="358"/>
        <end position="368"/>
    </location>
</feature>
<feature type="compositionally biased region" description="Basic and acidic residues" evidence="13">
    <location>
        <begin position="99"/>
        <end position="124"/>
    </location>
</feature>
<evidence type="ECO:0000256" key="10">
    <source>
        <dbReference type="ARBA" id="ARBA00054501"/>
    </source>
</evidence>
<feature type="compositionally biased region" description="Basic residues" evidence="13">
    <location>
        <begin position="1126"/>
        <end position="1136"/>
    </location>
</feature>
<dbReference type="InterPro" id="IPR047854">
    <property type="entry name" value="RFC_lid"/>
</dbReference>
<feature type="region of interest" description="Disordered" evidence="13">
    <location>
        <begin position="1077"/>
        <end position="1159"/>
    </location>
</feature>
<dbReference type="PANTHER" id="PTHR23389:SF6">
    <property type="entry name" value="REPLICATION FACTOR C SUBUNIT 1"/>
    <property type="match status" value="1"/>
</dbReference>
<keyword evidence="7 12" id="KW-0067">ATP-binding</keyword>
<dbReference type="FunFam" id="3.40.50.10190:FF:000001">
    <property type="entry name" value="Replication factor C subunit 1"/>
    <property type="match status" value="1"/>
</dbReference>
<dbReference type="PANTHER" id="PTHR23389">
    <property type="entry name" value="CHROMOSOME TRANSMISSION FIDELITY FACTOR 18"/>
    <property type="match status" value="1"/>
</dbReference>
<evidence type="ECO:0000256" key="5">
    <source>
        <dbReference type="ARBA" id="ARBA00022705"/>
    </source>
</evidence>
<sequence>MDIRSFFAPKGGVKPKPKSESSLETNNNRAKDVKKKTPPKPEKKQSNRSKSSERKEEKSTKGRNKSGDSKSKANKETKKPVLTNISDDEVVLIEDVEEKDNIKQKKKNEEKIEKEQNKCTESKKEKKKNGSVNHDSEEESPIGRKKKKQLVSDDESDEVKKVNKKGKGKKKHRLFESDSEEEDPLPKKSRKKKKEAVIYLDDSDEEVKKPKPTMLDTFVMNTPTPKKKEEKKKTEQKTAVNAADFFGSGLVTRVERSTTGTKRKSSQVDENKDEDIEMHDDDDFIKTLEQLDQQQTKRPKLEDTISEIEKSPEKPSLAKKLADKVKTSSVTVSETPEKEMKSGDNNNNNSKHSKKPSPSKLKNLSPKKSPVKVEKIETPVKTKATPKKISPNTDSKKTSPDADTPLMQRKASYRSYLHRDGPQALGSKEIPEGAENCLEGLTFVLTGVYESIERDEAKSLIEKYGGKVTTSLSKKTNYIVVGRDAGESKLSKATQFGTKQLDEDGLFELIKSRPGKKSKYEIQAEETVKKEKWLEKKLSMQKEEKPVAGSSKTSDTIPKSSHSGGSESKKPIGQSKANDQSEPVLLWVDKHKPASMKTIIGQQGDKSNAKKLFNWLNSWHKNRAAGTKPAGKFFNNKSDDGSGFKAALLSGPPGVGKTTTATLVCKEAGFSYVELNASDTRSKKSLQTEVAESLDNQTLVDFMGTKPSHKDGQKHCLIMDEVDGMAGNADRGGLQELVQLIKGSKIPVLCICNDRNSTKMRTLSNYCFDLRFYKPRLEQIKGAMMSLAFKEGIKISPPAMNEIILAANQDIRQVIHNLSMWSATDKGLTYEQAKQDSKSAKKDMKIGPFDVCRKVFIGGEETAGMTIHDKSNLFFNDYSIAPLFVQENYASVIPFSARGNTKKHLRLLSQTADSIADGDLCDRLIRREGNWSMLPMQAMYASVIPGEFMRGSFPQMVAFPSWLGKNSSTNKTDRLLAELSMHMRLNISGDKRSMSMDYLPVLRKCLTEPLVREAGEGVPKVIKLMDDYDITKDDFDNVMEVSKWPNSTDPLGSLDSKTKAAFTRTYNKECHLTPYATGAAPKKKRGRGAGDEDGEELLKMEGEEDGGTAISDDEEDNGLETDTMIKAKKPAAKGRVKKEPAEKATTKGGKGKGRGKGKS</sequence>
<dbReference type="SUPFAM" id="SSF52540">
    <property type="entry name" value="P-loop containing nucleoside triphosphate hydrolases"/>
    <property type="match status" value="1"/>
</dbReference>
<feature type="compositionally biased region" description="Acidic residues" evidence="13">
    <location>
        <begin position="86"/>
        <end position="98"/>
    </location>
</feature>
<dbReference type="SUPFAM" id="SSF52113">
    <property type="entry name" value="BRCT domain"/>
    <property type="match status" value="1"/>
</dbReference>
<dbReference type="InterPro" id="IPR027417">
    <property type="entry name" value="P-loop_NTPase"/>
</dbReference>
<dbReference type="GO" id="GO:0016887">
    <property type="term" value="F:ATP hydrolysis activity"/>
    <property type="evidence" value="ECO:0007669"/>
    <property type="project" value="InterPro"/>
</dbReference>
<dbReference type="Gene3D" id="3.40.50.10190">
    <property type="entry name" value="BRCT domain"/>
    <property type="match status" value="1"/>
</dbReference>
<dbReference type="FunFam" id="1.10.8.60:FF:000021">
    <property type="entry name" value="Replication factor C subunit 1"/>
    <property type="match status" value="1"/>
</dbReference>
<dbReference type="FunFam" id="1.20.272.10:FF:000005">
    <property type="entry name" value="Replication factor C subunit 1"/>
    <property type="match status" value="1"/>
</dbReference>
<feature type="compositionally biased region" description="Basic residues" evidence="13">
    <location>
        <begin position="1149"/>
        <end position="1159"/>
    </location>
</feature>
<dbReference type="EMBL" id="JAZGQO010000018">
    <property type="protein sequence ID" value="KAK6167429.1"/>
    <property type="molecule type" value="Genomic_DNA"/>
</dbReference>
<dbReference type="InterPro" id="IPR003959">
    <property type="entry name" value="ATPase_AAA_core"/>
</dbReference>
<feature type="compositionally biased region" description="Basic residues" evidence="13">
    <location>
        <begin position="162"/>
        <end position="173"/>
    </location>
</feature>
<dbReference type="GO" id="GO:0003689">
    <property type="term" value="F:DNA clamp loader activity"/>
    <property type="evidence" value="ECO:0007669"/>
    <property type="project" value="UniProtKB-UniRule"/>
</dbReference>
<dbReference type="PIRSF" id="PIRSF036578">
    <property type="entry name" value="RFC1"/>
    <property type="match status" value="1"/>
</dbReference>
<feature type="domain" description="BRCT" evidence="14">
    <location>
        <begin position="433"/>
        <end position="513"/>
    </location>
</feature>
<keyword evidence="9 12" id="KW-0539">Nucleus</keyword>
<dbReference type="SUPFAM" id="SSF48019">
    <property type="entry name" value="post-AAA+ oligomerization domain-like"/>
    <property type="match status" value="1"/>
</dbReference>
<evidence type="ECO:0000256" key="11">
    <source>
        <dbReference type="ARBA" id="ARBA00064311"/>
    </source>
</evidence>
<dbReference type="Pfam" id="PF25361">
    <property type="entry name" value="AAA_lid_RFC1"/>
    <property type="match status" value="1"/>
</dbReference>
<evidence type="ECO:0000256" key="4">
    <source>
        <dbReference type="ARBA" id="ARBA00022553"/>
    </source>
</evidence>
<evidence type="ECO:0000256" key="12">
    <source>
        <dbReference type="PIRNR" id="PIRNR036578"/>
    </source>
</evidence>
<dbReference type="FunFam" id="3.40.50.300:FF:000395">
    <property type="entry name" value="Replication factor C subunit 1"/>
    <property type="match status" value="1"/>
</dbReference>
<accession>A0AAN8GIS2</accession>
<evidence type="ECO:0000313" key="16">
    <source>
        <dbReference type="Proteomes" id="UP001347796"/>
    </source>
</evidence>
<dbReference type="Pfam" id="PF08519">
    <property type="entry name" value="RFC1"/>
    <property type="match status" value="1"/>
</dbReference>
<feature type="compositionally biased region" description="Basic and acidic residues" evidence="13">
    <location>
        <begin position="371"/>
        <end position="380"/>
    </location>
</feature>
<dbReference type="GO" id="GO:0006281">
    <property type="term" value="P:DNA repair"/>
    <property type="evidence" value="ECO:0007669"/>
    <property type="project" value="InterPro"/>
</dbReference>
<dbReference type="SMART" id="SM00292">
    <property type="entry name" value="BRCT"/>
    <property type="match status" value="1"/>
</dbReference>
<dbReference type="Gene3D" id="1.10.8.60">
    <property type="match status" value="1"/>
</dbReference>
<keyword evidence="8" id="KW-0238">DNA-binding</keyword>
<dbReference type="Gene3D" id="1.20.272.10">
    <property type="match status" value="1"/>
</dbReference>
<comment type="caution">
    <text evidence="15">The sequence shown here is derived from an EMBL/GenBank/DDBJ whole genome shotgun (WGS) entry which is preliminary data.</text>
</comment>
<dbReference type="PROSITE" id="PS50172">
    <property type="entry name" value="BRCT"/>
    <property type="match status" value="1"/>
</dbReference>
<feature type="compositionally biased region" description="Basic and acidic residues" evidence="13">
    <location>
        <begin position="226"/>
        <end position="236"/>
    </location>
</feature>
<dbReference type="InterPro" id="IPR001357">
    <property type="entry name" value="BRCT_dom"/>
</dbReference>
<gene>
    <name evidence="15" type="ORF">SNE40_021461</name>
</gene>
<evidence type="ECO:0000256" key="2">
    <source>
        <dbReference type="ARBA" id="ARBA00006116"/>
    </source>
</evidence>
<comment type="similarity">
    <text evidence="2 12">Belongs to the activator 1 large subunit family.</text>
</comment>
<comment type="function">
    <text evidence="10">Subunit of the replication factor C (RFC) complex which acts during elongation of primed DNA templates by DNA polymerases delta and epsilon, and is necessary for ATP-dependent loading of proliferating cell nuclear antigen (PCNA) onto primed DNA. This subunit binds to the primer-template junction. Binds the PO-B transcription element as well as other GA rich DNA sequences. Can bind single- or double-stranded DNA.</text>
</comment>
<organism evidence="15 16">
    <name type="scientific">Patella caerulea</name>
    <name type="common">Rayed Mediterranean limpet</name>
    <dbReference type="NCBI Taxonomy" id="87958"/>
    <lineage>
        <taxon>Eukaryota</taxon>
        <taxon>Metazoa</taxon>
        <taxon>Spiralia</taxon>
        <taxon>Lophotrochozoa</taxon>
        <taxon>Mollusca</taxon>
        <taxon>Gastropoda</taxon>
        <taxon>Patellogastropoda</taxon>
        <taxon>Patelloidea</taxon>
        <taxon>Patellidae</taxon>
        <taxon>Patella</taxon>
    </lineage>
</organism>
<keyword evidence="6 12" id="KW-0547">Nucleotide-binding</keyword>
<feature type="region of interest" description="Disordered" evidence="13">
    <location>
        <begin position="539"/>
        <end position="582"/>
    </location>
</feature>
<dbReference type="Pfam" id="PF00004">
    <property type="entry name" value="AAA"/>
    <property type="match status" value="1"/>
</dbReference>
<dbReference type="Pfam" id="PF00533">
    <property type="entry name" value="BRCT"/>
    <property type="match status" value="1"/>
</dbReference>
<keyword evidence="4" id="KW-0597">Phosphoprotein</keyword>
<feature type="region of interest" description="Disordered" evidence="13">
    <location>
        <begin position="1"/>
        <end position="407"/>
    </location>
</feature>
<feature type="compositionally biased region" description="Basic and acidic residues" evidence="13">
    <location>
        <begin position="39"/>
        <end position="79"/>
    </location>
</feature>
<dbReference type="GO" id="GO:0006260">
    <property type="term" value="P:DNA replication"/>
    <property type="evidence" value="ECO:0007669"/>
    <property type="project" value="UniProtKB-KW"/>
</dbReference>
<dbReference type="CDD" id="cd18140">
    <property type="entry name" value="HLD_clamp_RFC"/>
    <property type="match status" value="1"/>
</dbReference>
<comment type="subcellular location">
    <subcellularLocation>
        <location evidence="1 12">Nucleus</location>
    </subcellularLocation>
</comment>
<evidence type="ECO:0000256" key="7">
    <source>
        <dbReference type="ARBA" id="ARBA00022840"/>
    </source>
</evidence>
<dbReference type="InterPro" id="IPR013725">
    <property type="entry name" value="DNA_replication_fac_RFC1_C"/>
</dbReference>
<evidence type="ECO:0000256" key="3">
    <source>
        <dbReference type="ARBA" id="ARBA00020401"/>
    </source>
</evidence>
<evidence type="ECO:0000256" key="1">
    <source>
        <dbReference type="ARBA" id="ARBA00004123"/>
    </source>
</evidence>
<dbReference type="GO" id="GO:0005634">
    <property type="term" value="C:nucleus"/>
    <property type="evidence" value="ECO:0007669"/>
    <property type="project" value="UniProtKB-SubCell"/>
</dbReference>
<name>A0AAN8GIS2_PATCE</name>
<dbReference type="CDD" id="cd00009">
    <property type="entry name" value="AAA"/>
    <property type="match status" value="1"/>
</dbReference>
<evidence type="ECO:0000256" key="9">
    <source>
        <dbReference type="ARBA" id="ARBA00023242"/>
    </source>
</evidence>
<dbReference type="CDD" id="cd17752">
    <property type="entry name" value="BRCT_RFC1"/>
    <property type="match status" value="1"/>
</dbReference>
<dbReference type="SMART" id="SM00382">
    <property type="entry name" value="AAA"/>
    <property type="match status" value="1"/>
</dbReference>
<feature type="compositionally biased region" description="Acidic residues" evidence="13">
    <location>
        <begin position="271"/>
        <end position="283"/>
    </location>
</feature>
<dbReference type="InterPro" id="IPR012178">
    <property type="entry name" value="RFC1"/>
</dbReference>
<reference evidence="15 16" key="1">
    <citation type="submission" date="2024-01" db="EMBL/GenBank/DDBJ databases">
        <title>The genome of the rayed Mediterranean limpet Patella caerulea (Linnaeus, 1758).</title>
        <authorList>
            <person name="Anh-Thu Weber A."/>
            <person name="Halstead-Nussloch G."/>
        </authorList>
    </citation>
    <scope>NUCLEOTIDE SEQUENCE [LARGE SCALE GENOMIC DNA]</scope>
    <source>
        <strain evidence="15">AATW-2023a</strain>
        <tissue evidence="15">Whole specimen</tissue>
    </source>
</reference>
<dbReference type="InterPro" id="IPR003593">
    <property type="entry name" value="AAA+_ATPase"/>
</dbReference>
<evidence type="ECO:0000256" key="8">
    <source>
        <dbReference type="ARBA" id="ARBA00023125"/>
    </source>
</evidence>
<evidence type="ECO:0000256" key="13">
    <source>
        <dbReference type="SAM" id="MobiDB-lite"/>
    </source>
</evidence>
<dbReference type="AlphaFoldDB" id="A0AAN8GIS2"/>
<keyword evidence="5 12" id="KW-0235">DNA replication</keyword>
<comment type="subunit">
    <text evidence="11">Large subunit of the RFC complex, an heteropentameric complex consisting of RFC1 and four small subunits RFC2, RFC3, RFC4 and RFC5; the RFC complex interacts with PCNA and the interaction involves RFC1.</text>
</comment>